<feature type="compositionally biased region" description="Polar residues" evidence="1">
    <location>
        <begin position="153"/>
        <end position="166"/>
    </location>
</feature>
<keyword evidence="3" id="KW-1185">Reference proteome</keyword>
<reference evidence="2" key="1">
    <citation type="submission" date="2023-06" db="EMBL/GenBank/DDBJ databases">
        <title>Genome-scale phylogeny and comparative genomics of the fungal order Sordariales.</title>
        <authorList>
            <consortium name="Lawrence Berkeley National Laboratory"/>
            <person name="Hensen N."/>
            <person name="Bonometti L."/>
            <person name="Westerberg I."/>
            <person name="Brannstrom I.O."/>
            <person name="Guillou S."/>
            <person name="Cros-Aarteil S."/>
            <person name="Calhoun S."/>
            <person name="Haridas S."/>
            <person name="Kuo A."/>
            <person name="Mondo S."/>
            <person name="Pangilinan J."/>
            <person name="Riley R."/>
            <person name="Labutti K."/>
            <person name="Andreopoulos B."/>
            <person name="Lipzen A."/>
            <person name="Chen C."/>
            <person name="Yanf M."/>
            <person name="Daum C."/>
            <person name="Ng V."/>
            <person name="Clum A."/>
            <person name="Steindorff A."/>
            <person name="Ohm R."/>
            <person name="Martin F."/>
            <person name="Silar P."/>
            <person name="Natvig D."/>
            <person name="Lalanne C."/>
            <person name="Gautier V."/>
            <person name="Ament-Velasquez S.L."/>
            <person name="Kruys A."/>
            <person name="Hutchinson M.I."/>
            <person name="Powell A.J."/>
            <person name="Barry K."/>
            <person name="Miller A.N."/>
            <person name="Grigoriev I.V."/>
            <person name="Debuchy R."/>
            <person name="Gladieux P."/>
            <person name="Thoren M.H."/>
            <person name="Johannesson H."/>
        </authorList>
    </citation>
    <scope>NUCLEOTIDE SEQUENCE</scope>
    <source>
        <strain evidence="2">PSN4</strain>
    </source>
</reference>
<proteinExistence type="predicted"/>
<feature type="region of interest" description="Disordered" evidence="1">
    <location>
        <begin position="1"/>
        <end position="28"/>
    </location>
</feature>
<evidence type="ECO:0000313" key="3">
    <source>
        <dbReference type="Proteomes" id="UP001239445"/>
    </source>
</evidence>
<dbReference type="EMBL" id="MU839836">
    <property type="protein sequence ID" value="KAK1754205.1"/>
    <property type="molecule type" value="Genomic_DNA"/>
</dbReference>
<evidence type="ECO:0000313" key="2">
    <source>
        <dbReference type="EMBL" id="KAK1754205.1"/>
    </source>
</evidence>
<feature type="region of interest" description="Disordered" evidence="1">
    <location>
        <begin position="144"/>
        <end position="175"/>
    </location>
</feature>
<dbReference type="Proteomes" id="UP001239445">
    <property type="component" value="Unassembled WGS sequence"/>
</dbReference>
<protein>
    <submittedName>
        <fullName evidence="2">Uncharacterized protein</fullName>
    </submittedName>
</protein>
<gene>
    <name evidence="2" type="ORF">QBC47DRAFT_385938</name>
</gene>
<organism evidence="2 3">
    <name type="scientific">Echria macrotheca</name>
    <dbReference type="NCBI Taxonomy" id="438768"/>
    <lineage>
        <taxon>Eukaryota</taxon>
        <taxon>Fungi</taxon>
        <taxon>Dikarya</taxon>
        <taxon>Ascomycota</taxon>
        <taxon>Pezizomycotina</taxon>
        <taxon>Sordariomycetes</taxon>
        <taxon>Sordariomycetidae</taxon>
        <taxon>Sordariales</taxon>
        <taxon>Schizotheciaceae</taxon>
        <taxon>Echria</taxon>
    </lineage>
</organism>
<evidence type="ECO:0000256" key="1">
    <source>
        <dbReference type="SAM" id="MobiDB-lite"/>
    </source>
</evidence>
<accession>A0AAJ0B9J9</accession>
<comment type="caution">
    <text evidence="2">The sequence shown here is derived from an EMBL/GenBank/DDBJ whole genome shotgun (WGS) entry which is preliminary data.</text>
</comment>
<sequence>MKIARDRAGRPLTEPKQPRWMRHHGTKAKNPDSVDGYIIRILLANGYWAYRPEQLAHLTGNQPHQIFVGGHYFRPRIILTYGVGMYHRGRVHQSRPDCRRIGLDRDYNAWETAWYYNELPRQEHRKERLVLRRLAERRLAERRHATRIEPEQSDLTAKDTTPTASQPHRHRVTDDPMQDGLELAAAENLRLPSDRQLSGSGTRSGVRIISRDEKEIEDALRCGVFSDEVGELSLNSIVHDEPAYSIRFVPTKRKRKTLGCKDEEINSGMPVAVSSEIMPLEIDDGLWDEILSELEAQGWVPVVGSDMDQDELVSVAESWVVMKGKDS</sequence>
<dbReference type="AlphaFoldDB" id="A0AAJ0B9J9"/>
<name>A0AAJ0B9J9_9PEZI</name>